<dbReference type="EMBL" id="QFCR01000029">
    <property type="protein sequence ID" value="TNK89882.1"/>
    <property type="molecule type" value="Genomic_DNA"/>
</dbReference>
<feature type="transmembrane region" description="Helical" evidence="8">
    <location>
        <begin position="40"/>
        <end position="60"/>
    </location>
</feature>
<comment type="caution">
    <text evidence="9">The sequence shown here is derived from an EMBL/GenBank/DDBJ whole genome shotgun (WGS) entry which is preliminary data.</text>
</comment>
<organism evidence="9 10">
    <name type="scientific">Fructilactobacillus sanfranciscensis</name>
    <name type="common">Lactobacillus sanfranciscensis</name>
    <dbReference type="NCBI Taxonomy" id="1625"/>
    <lineage>
        <taxon>Bacteria</taxon>
        <taxon>Bacillati</taxon>
        <taxon>Bacillota</taxon>
        <taxon>Bacilli</taxon>
        <taxon>Lactobacillales</taxon>
        <taxon>Lactobacillaceae</taxon>
        <taxon>Fructilactobacillus</taxon>
    </lineage>
</organism>
<dbReference type="Proteomes" id="UP000313312">
    <property type="component" value="Unassembled WGS sequence"/>
</dbReference>
<keyword evidence="6 8" id="KW-1133">Transmembrane helix</keyword>
<evidence type="ECO:0000313" key="10">
    <source>
        <dbReference type="Proteomes" id="UP000313312"/>
    </source>
</evidence>
<evidence type="ECO:0000256" key="1">
    <source>
        <dbReference type="ARBA" id="ARBA00004651"/>
    </source>
</evidence>
<comment type="subcellular location">
    <subcellularLocation>
        <location evidence="1">Cell membrane</location>
        <topology evidence="1">Multi-pass membrane protein</topology>
    </subcellularLocation>
</comment>
<feature type="transmembrane region" description="Helical" evidence="8">
    <location>
        <begin position="150"/>
        <end position="172"/>
    </location>
</feature>
<evidence type="ECO:0000256" key="5">
    <source>
        <dbReference type="ARBA" id="ARBA00022692"/>
    </source>
</evidence>
<keyword evidence="7 8" id="KW-0472">Membrane</keyword>
<reference evidence="9 10" key="1">
    <citation type="submission" date="2018-05" db="EMBL/GenBank/DDBJ databases">
        <title>Lactobacillus sanfranciscensis Ah4 draft denome sequence.</title>
        <authorList>
            <person name="Zhang G."/>
        </authorList>
    </citation>
    <scope>NUCLEOTIDE SEQUENCE [LARGE SCALE GENOMIC DNA]</scope>
    <source>
        <strain evidence="9 10">Ah4</strain>
    </source>
</reference>
<dbReference type="PANTHER" id="PTHR36122:SF2">
    <property type="entry name" value="NICOTINAMIDE RIBOSIDE TRANSPORTER PNUC"/>
    <property type="match status" value="1"/>
</dbReference>
<dbReference type="RefSeq" id="WP_056957893.1">
    <property type="nucleotide sequence ID" value="NZ_BAAAXT010000002.1"/>
</dbReference>
<comment type="similarity">
    <text evidence="2">Belongs to the nicotinamide ribonucleoside (NR) uptake permease (TC 4.B.1) family.</text>
</comment>
<feature type="transmembrane region" description="Helical" evidence="8">
    <location>
        <begin position="95"/>
        <end position="116"/>
    </location>
</feature>
<evidence type="ECO:0000256" key="8">
    <source>
        <dbReference type="SAM" id="Phobius"/>
    </source>
</evidence>
<gene>
    <name evidence="9" type="ORF">DID87_06410</name>
</gene>
<sequence length="257" mass="29275">MFESYKRVLTNLPEYSKNIFRKGYFKWLLGQVKGWSKISYALLVVNFILQVYILTTTLIGSPSPELLWGAIFGFIGSNLAVLTVCGISNLSPIQGWAAACSAVFIILSAAIAHNYANIVEQLVYFFALDLFCILDPQWNEDIHVESFKSWLDWIKYIIFFVVAWGIVYYLFGLTDDPSLFWDSLTLALALTGSLLELNLKKEQYVVWILGNITAIFLWFSSFQLGTASPALFVTYMIFFINSLQGAYNWNKLSHKSK</sequence>
<evidence type="ECO:0000256" key="2">
    <source>
        <dbReference type="ARBA" id="ARBA00006669"/>
    </source>
</evidence>
<keyword evidence="4" id="KW-1003">Cell membrane</keyword>
<evidence type="ECO:0000256" key="3">
    <source>
        <dbReference type="ARBA" id="ARBA00022448"/>
    </source>
</evidence>
<keyword evidence="5 8" id="KW-0812">Transmembrane</keyword>
<evidence type="ECO:0000313" key="9">
    <source>
        <dbReference type="EMBL" id="TNK89882.1"/>
    </source>
</evidence>
<name>A0A5C4THC5_FRUSA</name>
<feature type="transmembrane region" description="Helical" evidence="8">
    <location>
        <begin position="204"/>
        <end position="224"/>
    </location>
</feature>
<evidence type="ECO:0000256" key="6">
    <source>
        <dbReference type="ARBA" id="ARBA00022989"/>
    </source>
</evidence>
<dbReference type="NCBIfam" id="TIGR01528">
    <property type="entry name" value="NMN_trans_PnuC"/>
    <property type="match status" value="1"/>
</dbReference>
<proteinExistence type="inferred from homology"/>
<evidence type="ECO:0000256" key="4">
    <source>
        <dbReference type="ARBA" id="ARBA00022475"/>
    </source>
</evidence>
<dbReference type="AlphaFoldDB" id="A0A5C4THC5"/>
<feature type="transmembrane region" description="Helical" evidence="8">
    <location>
        <begin position="66"/>
        <end position="88"/>
    </location>
</feature>
<evidence type="ECO:0000256" key="7">
    <source>
        <dbReference type="ARBA" id="ARBA00023136"/>
    </source>
</evidence>
<protein>
    <submittedName>
        <fullName evidence="9">Nicotinamide mononucleotide transporter</fullName>
    </submittedName>
</protein>
<keyword evidence="3" id="KW-0813">Transport</keyword>
<feature type="transmembrane region" description="Helical" evidence="8">
    <location>
        <begin position="230"/>
        <end position="249"/>
    </location>
</feature>
<accession>A0A5C4THC5</accession>
<dbReference type="GO" id="GO:0005886">
    <property type="term" value="C:plasma membrane"/>
    <property type="evidence" value="ECO:0007669"/>
    <property type="project" value="UniProtKB-SubCell"/>
</dbReference>
<dbReference type="PANTHER" id="PTHR36122">
    <property type="entry name" value="NICOTINAMIDE RIBOSIDE TRANSPORTER PNUC"/>
    <property type="match status" value="1"/>
</dbReference>
<dbReference type="InterPro" id="IPR006419">
    <property type="entry name" value="NMN_transpt_PnuC"/>
</dbReference>
<dbReference type="Pfam" id="PF04973">
    <property type="entry name" value="NMN_transporter"/>
    <property type="match status" value="1"/>
</dbReference>
<dbReference type="GO" id="GO:0034257">
    <property type="term" value="F:nicotinamide riboside transmembrane transporter activity"/>
    <property type="evidence" value="ECO:0007669"/>
    <property type="project" value="InterPro"/>
</dbReference>